<name>A0ABY8KZ75_9FLAO</name>
<dbReference type="Proteomes" id="UP001232001">
    <property type="component" value="Chromosome"/>
</dbReference>
<dbReference type="RefSeq" id="WP_279650414.1">
    <property type="nucleotide sequence ID" value="NZ_CP122539.1"/>
</dbReference>
<protein>
    <recommendedName>
        <fullName evidence="3">Outer membrane protein beta-barrel domain-containing protein</fullName>
    </recommendedName>
</protein>
<gene>
    <name evidence="1" type="ORF">P8625_10520</name>
</gene>
<evidence type="ECO:0008006" key="3">
    <source>
        <dbReference type="Google" id="ProtNLM"/>
    </source>
</evidence>
<evidence type="ECO:0000313" key="1">
    <source>
        <dbReference type="EMBL" id="WGH74528.1"/>
    </source>
</evidence>
<accession>A0ABY8KZ75</accession>
<organism evidence="1 2">
    <name type="scientific">Tenacibaculum tangerinum</name>
    <dbReference type="NCBI Taxonomy" id="3038772"/>
    <lineage>
        <taxon>Bacteria</taxon>
        <taxon>Pseudomonadati</taxon>
        <taxon>Bacteroidota</taxon>
        <taxon>Flavobacteriia</taxon>
        <taxon>Flavobacteriales</taxon>
        <taxon>Flavobacteriaceae</taxon>
        <taxon>Tenacibaculum</taxon>
    </lineage>
</organism>
<keyword evidence="2" id="KW-1185">Reference proteome</keyword>
<reference evidence="1 2" key="1">
    <citation type="submission" date="2023-04" db="EMBL/GenBank/DDBJ databases">
        <title>Tenacibaculum tangerinum sp. nov., isolated from sea tidal flat of South Korea.</title>
        <authorList>
            <person name="Lee S.H."/>
            <person name="Kim J.-J."/>
        </authorList>
    </citation>
    <scope>NUCLEOTIDE SEQUENCE [LARGE SCALE GENOMIC DNA]</scope>
    <source>
        <strain evidence="1 2">GRR-S3-23</strain>
    </source>
</reference>
<sequence>MKYNILFIALFTCLTTSIFSQNLNDSWQIGVGFGITKFNQSDASYIGDQYLFQVPTLSLTMPIGERFSLDGAMSFNTIEDVGFISNSVNYFSMDASFRYNFDAVLNKLAPYVFVGGSLVDSERKMTPTLNIGGGGIYWVSNTVGINPQLYYKHSFEGYESMRSHIQGTLGIVFKLNWNNSGTGGNNPNAAKHLGGCML</sequence>
<proteinExistence type="predicted"/>
<dbReference type="EMBL" id="CP122539">
    <property type="protein sequence ID" value="WGH74528.1"/>
    <property type="molecule type" value="Genomic_DNA"/>
</dbReference>
<dbReference type="Gene3D" id="2.40.160.20">
    <property type="match status" value="1"/>
</dbReference>
<evidence type="ECO:0000313" key="2">
    <source>
        <dbReference type="Proteomes" id="UP001232001"/>
    </source>
</evidence>